<sequence length="112" mass="12590">MQAQLTKAIVSPTYIFHNSRLRISPPFYSLTSLPTTAHAFQTTILRTSHHDPYIYRLAAQPAYFLAIPISDRGVNHQSACYNTKTKTQNPYPTSYTHSFSLTYLPSPPSSAL</sequence>
<dbReference type="Proteomes" id="UP000799438">
    <property type="component" value="Unassembled WGS sequence"/>
</dbReference>
<evidence type="ECO:0000313" key="2">
    <source>
        <dbReference type="Proteomes" id="UP000799438"/>
    </source>
</evidence>
<proteinExistence type="predicted"/>
<keyword evidence="2" id="KW-1185">Reference proteome</keyword>
<protein>
    <submittedName>
        <fullName evidence="1">Uncharacterized protein</fullName>
    </submittedName>
</protein>
<organism evidence="1 2">
    <name type="scientific">Aplosporella prunicola CBS 121167</name>
    <dbReference type="NCBI Taxonomy" id="1176127"/>
    <lineage>
        <taxon>Eukaryota</taxon>
        <taxon>Fungi</taxon>
        <taxon>Dikarya</taxon>
        <taxon>Ascomycota</taxon>
        <taxon>Pezizomycotina</taxon>
        <taxon>Dothideomycetes</taxon>
        <taxon>Dothideomycetes incertae sedis</taxon>
        <taxon>Botryosphaeriales</taxon>
        <taxon>Aplosporellaceae</taxon>
        <taxon>Aplosporella</taxon>
    </lineage>
</organism>
<evidence type="ECO:0000313" key="1">
    <source>
        <dbReference type="EMBL" id="KAF2144265.1"/>
    </source>
</evidence>
<dbReference type="GeneID" id="54293087"/>
<name>A0A6A6BLV0_9PEZI</name>
<accession>A0A6A6BLV0</accession>
<gene>
    <name evidence="1" type="ORF">K452DRAFT_155653</name>
</gene>
<dbReference type="RefSeq" id="XP_033399977.1">
    <property type="nucleotide sequence ID" value="XM_033535593.1"/>
</dbReference>
<dbReference type="AlphaFoldDB" id="A0A6A6BLV0"/>
<reference evidence="1" key="1">
    <citation type="journal article" date="2020" name="Stud. Mycol.">
        <title>101 Dothideomycetes genomes: a test case for predicting lifestyles and emergence of pathogens.</title>
        <authorList>
            <person name="Haridas S."/>
            <person name="Albert R."/>
            <person name="Binder M."/>
            <person name="Bloem J."/>
            <person name="Labutti K."/>
            <person name="Salamov A."/>
            <person name="Andreopoulos B."/>
            <person name="Baker S."/>
            <person name="Barry K."/>
            <person name="Bills G."/>
            <person name="Bluhm B."/>
            <person name="Cannon C."/>
            <person name="Castanera R."/>
            <person name="Culley D."/>
            <person name="Daum C."/>
            <person name="Ezra D."/>
            <person name="Gonzalez J."/>
            <person name="Henrissat B."/>
            <person name="Kuo A."/>
            <person name="Liang C."/>
            <person name="Lipzen A."/>
            <person name="Lutzoni F."/>
            <person name="Magnuson J."/>
            <person name="Mondo S."/>
            <person name="Nolan M."/>
            <person name="Ohm R."/>
            <person name="Pangilinan J."/>
            <person name="Park H.-J."/>
            <person name="Ramirez L."/>
            <person name="Alfaro M."/>
            <person name="Sun H."/>
            <person name="Tritt A."/>
            <person name="Yoshinaga Y."/>
            <person name="Zwiers L.-H."/>
            <person name="Turgeon B."/>
            <person name="Goodwin S."/>
            <person name="Spatafora J."/>
            <person name="Crous P."/>
            <person name="Grigoriev I."/>
        </authorList>
    </citation>
    <scope>NUCLEOTIDE SEQUENCE</scope>
    <source>
        <strain evidence="1">CBS 121167</strain>
    </source>
</reference>
<dbReference type="EMBL" id="ML995480">
    <property type="protein sequence ID" value="KAF2144265.1"/>
    <property type="molecule type" value="Genomic_DNA"/>
</dbReference>